<dbReference type="AlphaFoldDB" id="A0A7S1BIW8"/>
<dbReference type="EMBL" id="HBFR01019988">
    <property type="protein sequence ID" value="CAD8887192.1"/>
    <property type="molecule type" value="Transcribed_RNA"/>
</dbReference>
<gene>
    <name evidence="1" type="ORF">CHYS00102_LOCUS14390</name>
</gene>
<sequence>MLFLASCCDHIAPMSAYASVIENSAQNPMSEEYRKALFAIVQLDGDMRSARSMSSTTTSASGDDAFKISAVRSVMFGTGRPQSALIRSDASVFLRTFDALSVPKSYRQSYMENNAFLVYYTGGYDGPGRPRMEEYVTDAEDMHAKQAALRNDAWAAVDVLVAELNYVTKADLTAMSPSDIAESWIVISSNLEEASKAVESFLNLVPQQFVKEARESVIASTNKS</sequence>
<accession>A0A7S1BIW8</accession>
<protein>
    <submittedName>
        <fullName evidence="1">Uncharacterized protein</fullName>
    </submittedName>
</protein>
<proteinExistence type="predicted"/>
<name>A0A7S1BIW8_9STRA</name>
<organism evidence="1">
    <name type="scientific">Corethron hystrix</name>
    <dbReference type="NCBI Taxonomy" id="216773"/>
    <lineage>
        <taxon>Eukaryota</taxon>
        <taxon>Sar</taxon>
        <taxon>Stramenopiles</taxon>
        <taxon>Ochrophyta</taxon>
        <taxon>Bacillariophyta</taxon>
        <taxon>Coscinodiscophyceae</taxon>
        <taxon>Corethrophycidae</taxon>
        <taxon>Corethrales</taxon>
        <taxon>Corethraceae</taxon>
        <taxon>Corethron</taxon>
    </lineage>
</organism>
<reference evidence="1" key="1">
    <citation type="submission" date="2021-01" db="EMBL/GenBank/DDBJ databases">
        <authorList>
            <person name="Corre E."/>
            <person name="Pelletier E."/>
            <person name="Niang G."/>
            <person name="Scheremetjew M."/>
            <person name="Finn R."/>
            <person name="Kale V."/>
            <person name="Holt S."/>
            <person name="Cochrane G."/>
            <person name="Meng A."/>
            <person name="Brown T."/>
            <person name="Cohen L."/>
        </authorList>
    </citation>
    <scope>NUCLEOTIDE SEQUENCE</scope>
    <source>
        <strain evidence="1">308</strain>
    </source>
</reference>
<evidence type="ECO:0000313" key="1">
    <source>
        <dbReference type="EMBL" id="CAD8887192.1"/>
    </source>
</evidence>